<protein>
    <recommendedName>
        <fullName evidence="3">Transcription initiation factor TFIID subunit 4</fullName>
    </recommendedName>
    <alternativeName>
        <fullName evidence="8">TBP-associated factor 4</fullName>
    </alternativeName>
</protein>
<feature type="compositionally biased region" description="Polar residues" evidence="9">
    <location>
        <begin position="26"/>
        <end position="35"/>
    </location>
</feature>
<organism evidence="11 12">
    <name type="scientific">Ampelomyces quisqualis</name>
    <name type="common">Powdery mildew agent</name>
    <dbReference type="NCBI Taxonomy" id="50730"/>
    <lineage>
        <taxon>Eukaryota</taxon>
        <taxon>Fungi</taxon>
        <taxon>Dikarya</taxon>
        <taxon>Ascomycota</taxon>
        <taxon>Pezizomycotina</taxon>
        <taxon>Dothideomycetes</taxon>
        <taxon>Pleosporomycetidae</taxon>
        <taxon>Pleosporales</taxon>
        <taxon>Pleosporineae</taxon>
        <taxon>Phaeosphaeriaceae</taxon>
        <taxon>Ampelomyces</taxon>
    </lineage>
</organism>
<feature type="region of interest" description="Disordered" evidence="9">
    <location>
        <begin position="623"/>
        <end position="642"/>
    </location>
</feature>
<feature type="compositionally biased region" description="Low complexity" evidence="9">
    <location>
        <begin position="1"/>
        <end position="10"/>
    </location>
</feature>
<feature type="compositionally biased region" description="Gly residues" evidence="9">
    <location>
        <begin position="538"/>
        <end position="547"/>
    </location>
</feature>
<evidence type="ECO:0000256" key="6">
    <source>
        <dbReference type="ARBA" id="ARBA00023242"/>
    </source>
</evidence>
<keyword evidence="5" id="KW-0804">Transcription</keyword>
<feature type="domain" description="Transcription initiation factor TFIID component TAF4 C-terminal" evidence="10">
    <location>
        <begin position="335"/>
        <end position="613"/>
    </location>
</feature>
<dbReference type="GO" id="GO:0006352">
    <property type="term" value="P:DNA-templated transcription initiation"/>
    <property type="evidence" value="ECO:0007669"/>
    <property type="project" value="InterPro"/>
</dbReference>
<evidence type="ECO:0000256" key="2">
    <source>
        <dbReference type="ARBA" id="ARBA00006178"/>
    </source>
</evidence>
<feature type="compositionally biased region" description="Basic and acidic residues" evidence="9">
    <location>
        <begin position="148"/>
        <end position="163"/>
    </location>
</feature>
<comment type="function">
    <text evidence="7">Functions as a component of the DNA-binding general transcription factor complex TFIID. Binding of TFIID to a promoter (with or without TATA element) is the initial step in pre-initiation complex (PIC) formation. TFIID plays a key role in the regulation of gene expression by RNA polymerase II through different activities such as transcription activator interaction, core promoter recognition and selectivity, TFIIA and TFIIB interaction, chromatin modification (histone acetylation by TAF1), facilitation of DNA opening and initiation of transcription.</text>
</comment>
<keyword evidence="6" id="KW-0539">Nucleus</keyword>
<dbReference type="GO" id="GO:0003743">
    <property type="term" value="F:translation initiation factor activity"/>
    <property type="evidence" value="ECO:0007669"/>
    <property type="project" value="UniProtKB-KW"/>
</dbReference>
<dbReference type="InterPro" id="IPR007900">
    <property type="entry name" value="TAF4_C"/>
</dbReference>
<dbReference type="GO" id="GO:0005669">
    <property type="term" value="C:transcription factor TFIID complex"/>
    <property type="evidence" value="ECO:0007669"/>
    <property type="project" value="InterPro"/>
</dbReference>
<accession>A0A6A5QIB6</accession>
<comment type="similarity">
    <text evidence="2">Belongs to the TAF4 family.</text>
</comment>
<dbReference type="Proteomes" id="UP000800096">
    <property type="component" value="Unassembled WGS sequence"/>
</dbReference>
<evidence type="ECO:0000256" key="3">
    <source>
        <dbReference type="ARBA" id="ARBA00017306"/>
    </source>
</evidence>
<feature type="region of interest" description="Disordered" evidence="9">
    <location>
        <begin position="1"/>
        <end position="167"/>
    </location>
</feature>
<dbReference type="AlphaFoldDB" id="A0A6A5QIB6"/>
<feature type="compositionally biased region" description="Pro residues" evidence="9">
    <location>
        <begin position="11"/>
        <end position="22"/>
    </location>
</feature>
<keyword evidence="4" id="KW-0805">Transcription regulation</keyword>
<evidence type="ECO:0000313" key="12">
    <source>
        <dbReference type="Proteomes" id="UP000800096"/>
    </source>
</evidence>
<feature type="region of interest" description="Disordered" evidence="9">
    <location>
        <begin position="403"/>
        <end position="434"/>
    </location>
</feature>
<dbReference type="OrthoDB" id="21060at2759"/>
<feature type="region of interest" description="Disordered" evidence="9">
    <location>
        <begin position="198"/>
        <end position="241"/>
    </location>
</feature>
<dbReference type="EMBL" id="ML979137">
    <property type="protein sequence ID" value="KAF1914590.1"/>
    <property type="molecule type" value="Genomic_DNA"/>
</dbReference>
<feature type="compositionally biased region" description="Polar residues" evidence="9">
    <location>
        <begin position="470"/>
        <end position="480"/>
    </location>
</feature>
<feature type="compositionally biased region" description="Pro residues" evidence="9">
    <location>
        <begin position="423"/>
        <end position="432"/>
    </location>
</feature>
<evidence type="ECO:0000313" key="11">
    <source>
        <dbReference type="EMBL" id="KAF1914590.1"/>
    </source>
</evidence>
<evidence type="ECO:0000256" key="7">
    <source>
        <dbReference type="ARBA" id="ARBA00025346"/>
    </source>
</evidence>
<keyword evidence="12" id="KW-1185">Reference proteome</keyword>
<feature type="compositionally biased region" description="Polar residues" evidence="9">
    <location>
        <begin position="198"/>
        <end position="223"/>
    </location>
</feature>
<keyword evidence="11" id="KW-0648">Protein biosynthesis</keyword>
<proteinExistence type="inferred from homology"/>
<evidence type="ECO:0000256" key="5">
    <source>
        <dbReference type="ARBA" id="ARBA00023163"/>
    </source>
</evidence>
<feature type="compositionally biased region" description="Basic and acidic residues" evidence="9">
    <location>
        <begin position="623"/>
        <end position="636"/>
    </location>
</feature>
<sequence length="642" mass="69240">MAHPHYNHQQYPPPHGQQPPPVQTHNLNPYQQQRAFSPPPYQQSPTAMSPSLAHGIPPAKRQRLSPNPPSPAPYHSPFATSPFPPSQPQSPYGMSPQYSAGPLSVPGSPATQQPPPFHQPQAYPHPNGAQQPGAQGSMPPPKMPYSKAQDDAELEKPNGRDSDVNNLSDVLSGTIVDLRAEEDLLLHSYANRNYGASFNSQTSGSTATPNTSFNNWSHQSSHGAFQGSGPLASSLTQEQHDAEFLRKHEQAARILNESAQQPLTDPFLAANVLRHRIAKRAYETGIQVNVDGLFDKIPEKTPRDSTRTAHAGANGEQVVGLEAASLLNQTAPLVEILSLITLAAEDRIRAIVEDAFALSQGRQHTSHGVIPPQLVDIAAVDKNAETKMVPPVNILRTPWEAPDSAISPGMTAGKQPPNAARLPTPPTEPPLEPQRTYQNFSHVANALKRKVADDEKYEKLRLQKRHKRQQGTTTTPSETPALSLPPPDKMTKKDKDALKKQNQTDDVLHRKANETASMALGFGKKKKYSWMTGGGGAGGGGAGGGSGAATPRPTAAPGGSGTGTPAAPTTEKALQGRKRIFGADIENTEIGAKIQIRDLVHVLEHDGREKKTLSLMLARLKNTEKDEKRAEFDRRLPAAAGR</sequence>
<feature type="compositionally biased region" description="Low complexity" evidence="9">
    <location>
        <begin position="548"/>
        <end position="570"/>
    </location>
</feature>
<evidence type="ECO:0000256" key="8">
    <source>
        <dbReference type="ARBA" id="ARBA00031747"/>
    </source>
</evidence>
<dbReference type="Pfam" id="PF05236">
    <property type="entry name" value="TAF4"/>
    <property type="match status" value="1"/>
</dbReference>
<name>A0A6A5QIB6_AMPQU</name>
<feature type="region of interest" description="Disordered" evidence="9">
    <location>
        <begin position="538"/>
        <end position="570"/>
    </location>
</feature>
<evidence type="ECO:0000256" key="9">
    <source>
        <dbReference type="SAM" id="MobiDB-lite"/>
    </source>
</evidence>
<evidence type="ECO:0000259" key="10">
    <source>
        <dbReference type="Pfam" id="PF05236"/>
    </source>
</evidence>
<comment type="subcellular location">
    <subcellularLocation>
        <location evidence="1">Nucleus</location>
    </subcellularLocation>
</comment>
<feature type="region of interest" description="Disordered" evidence="9">
    <location>
        <begin position="461"/>
        <end position="512"/>
    </location>
</feature>
<evidence type="ECO:0000256" key="1">
    <source>
        <dbReference type="ARBA" id="ARBA00004123"/>
    </source>
</evidence>
<gene>
    <name evidence="11" type="ORF">BDU57DRAFT_519668</name>
</gene>
<feature type="compositionally biased region" description="Basic and acidic residues" evidence="9">
    <location>
        <begin position="489"/>
        <end position="512"/>
    </location>
</feature>
<evidence type="ECO:0000256" key="4">
    <source>
        <dbReference type="ARBA" id="ARBA00023015"/>
    </source>
</evidence>
<keyword evidence="11" id="KW-0396">Initiation factor</keyword>
<reference evidence="11" key="1">
    <citation type="journal article" date="2020" name="Stud. Mycol.">
        <title>101 Dothideomycetes genomes: a test case for predicting lifestyles and emergence of pathogens.</title>
        <authorList>
            <person name="Haridas S."/>
            <person name="Albert R."/>
            <person name="Binder M."/>
            <person name="Bloem J."/>
            <person name="Labutti K."/>
            <person name="Salamov A."/>
            <person name="Andreopoulos B."/>
            <person name="Baker S."/>
            <person name="Barry K."/>
            <person name="Bills G."/>
            <person name="Bluhm B."/>
            <person name="Cannon C."/>
            <person name="Castanera R."/>
            <person name="Culley D."/>
            <person name="Daum C."/>
            <person name="Ezra D."/>
            <person name="Gonzalez J."/>
            <person name="Henrissat B."/>
            <person name="Kuo A."/>
            <person name="Liang C."/>
            <person name="Lipzen A."/>
            <person name="Lutzoni F."/>
            <person name="Magnuson J."/>
            <person name="Mondo S."/>
            <person name="Nolan M."/>
            <person name="Ohm R."/>
            <person name="Pangilinan J."/>
            <person name="Park H.-J."/>
            <person name="Ramirez L."/>
            <person name="Alfaro M."/>
            <person name="Sun H."/>
            <person name="Tritt A."/>
            <person name="Yoshinaga Y."/>
            <person name="Zwiers L.-H."/>
            <person name="Turgeon B."/>
            <person name="Goodwin S."/>
            <person name="Spatafora J."/>
            <person name="Crous P."/>
            <person name="Grigoriev I."/>
        </authorList>
    </citation>
    <scope>NUCLEOTIDE SEQUENCE</scope>
    <source>
        <strain evidence="11">HMLAC05119</strain>
    </source>
</reference>